<dbReference type="PROSITE" id="PS50076">
    <property type="entry name" value="DNAJ_2"/>
    <property type="match status" value="1"/>
</dbReference>
<evidence type="ECO:0000259" key="2">
    <source>
        <dbReference type="PROSITE" id="PS50076"/>
    </source>
</evidence>
<evidence type="ECO:0000256" key="1">
    <source>
        <dbReference type="ARBA" id="ARBA00023186"/>
    </source>
</evidence>
<dbReference type="SMART" id="SM00271">
    <property type="entry name" value="DnaJ"/>
    <property type="match status" value="1"/>
</dbReference>
<dbReference type="Proteomes" id="UP000235015">
    <property type="component" value="Unassembled WGS sequence"/>
</dbReference>
<evidence type="ECO:0000313" key="4">
    <source>
        <dbReference type="Proteomes" id="UP000235015"/>
    </source>
</evidence>
<dbReference type="Gene3D" id="1.10.287.110">
    <property type="entry name" value="DnaJ domain"/>
    <property type="match status" value="1"/>
</dbReference>
<dbReference type="STRING" id="1111735.GCA_000428045_01346"/>
<dbReference type="EMBL" id="PKUN01000002">
    <property type="protein sequence ID" value="PLX63227.1"/>
    <property type="molecule type" value="Genomic_DNA"/>
</dbReference>
<dbReference type="InterPro" id="IPR036869">
    <property type="entry name" value="J_dom_sf"/>
</dbReference>
<dbReference type="SUPFAM" id="SSF46565">
    <property type="entry name" value="Chaperone J-domain"/>
    <property type="match status" value="1"/>
</dbReference>
<evidence type="ECO:0000313" key="3">
    <source>
        <dbReference type="EMBL" id="PLX63227.1"/>
    </source>
</evidence>
<dbReference type="InterPro" id="IPR021059">
    <property type="entry name" value="DnaJ-related_N"/>
</dbReference>
<dbReference type="CDD" id="cd06257">
    <property type="entry name" value="DnaJ"/>
    <property type="match status" value="1"/>
</dbReference>
<keyword evidence="1" id="KW-0143">Chaperone</keyword>
<gene>
    <name evidence="3" type="ORF">C0630_03510</name>
</gene>
<dbReference type="RefSeq" id="WP_273437825.1">
    <property type="nucleotide sequence ID" value="NZ_PKUN01000002.1"/>
</dbReference>
<sequence length="202" mass="23194">MDNDAMHNNTLIPPILSLLRVSPSGLSEHELIKRLQQQAECFSGTAQGGDLALFQKHFLVMNALYQLQDKLLEEGLLLLIDPLLIRFVESGEGTDRHAAEIARDEPLRRYYLEWDNLHRTSESDVADLLQGFWERYYAVDRQAEALTLLGLAGREAPSWSMIQRRYRQMIALHHPDKGGDQERFIEIREAYELLRQLHAGSG</sequence>
<reference evidence="3 4" key="1">
    <citation type="submission" date="2017-11" db="EMBL/GenBank/DDBJ databases">
        <title>Genome-resolved metagenomics identifies genetic mobility, metabolic interactions, and unexpected diversity in perchlorate-reducing communities.</title>
        <authorList>
            <person name="Barnum T.P."/>
            <person name="Figueroa I.A."/>
            <person name="Carlstrom C.I."/>
            <person name="Lucas L.N."/>
            <person name="Engelbrektson A.L."/>
            <person name="Coates J.D."/>
        </authorList>
    </citation>
    <scope>NUCLEOTIDE SEQUENCE [LARGE SCALE GENOMIC DNA]</scope>
    <source>
        <strain evidence="3">BM301</strain>
    </source>
</reference>
<protein>
    <submittedName>
        <fullName evidence="3">Molecular chaperone DnaJ</fullName>
    </submittedName>
</protein>
<accession>A0A2N6D0N5</accession>
<organism evidence="3 4">
    <name type="scientific">Sedimenticola selenatireducens</name>
    <dbReference type="NCBI Taxonomy" id="191960"/>
    <lineage>
        <taxon>Bacteria</taxon>
        <taxon>Pseudomonadati</taxon>
        <taxon>Pseudomonadota</taxon>
        <taxon>Gammaproteobacteria</taxon>
        <taxon>Chromatiales</taxon>
        <taxon>Sedimenticolaceae</taxon>
        <taxon>Sedimenticola</taxon>
    </lineage>
</organism>
<name>A0A2N6D0N5_9GAMM</name>
<comment type="caution">
    <text evidence="3">The sequence shown here is derived from an EMBL/GenBank/DDBJ whole genome shotgun (WGS) entry which is preliminary data.</text>
</comment>
<dbReference type="AlphaFoldDB" id="A0A2N6D0N5"/>
<proteinExistence type="predicted"/>
<feature type="domain" description="J" evidence="2">
    <location>
        <begin position="144"/>
        <end position="199"/>
    </location>
</feature>
<dbReference type="Pfam" id="PF12339">
    <property type="entry name" value="DNAJ_related"/>
    <property type="match status" value="1"/>
</dbReference>
<dbReference type="InterPro" id="IPR001623">
    <property type="entry name" value="DnaJ_domain"/>
</dbReference>
<dbReference type="Pfam" id="PF00226">
    <property type="entry name" value="DnaJ"/>
    <property type="match status" value="1"/>
</dbReference>